<dbReference type="Proteomes" id="UP001152795">
    <property type="component" value="Unassembled WGS sequence"/>
</dbReference>
<comment type="caution">
    <text evidence="1">The sequence shown here is derived from an EMBL/GenBank/DDBJ whole genome shotgun (WGS) entry which is preliminary data.</text>
</comment>
<dbReference type="EMBL" id="CACRXK020004377">
    <property type="protein sequence ID" value="CAB4002518.1"/>
    <property type="molecule type" value="Genomic_DNA"/>
</dbReference>
<accession>A0A6S7IH32</accession>
<reference evidence="1" key="1">
    <citation type="submission" date="2020-04" db="EMBL/GenBank/DDBJ databases">
        <authorList>
            <person name="Alioto T."/>
            <person name="Alioto T."/>
            <person name="Gomez Garrido J."/>
        </authorList>
    </citation>
    <scope>NUCLEOTIDE SEQUENCE</scope>
    <source>
        <strain evidence="1">A484AB</strain>
    </source>
</reference>
<evidence type="ECO:0000313" key="2">
    <source>
        <dbReference type="Proteomes" id="UP001152795"/>
    </source>
</evidence>
<organism evidence="1 2">
    <name type="scientific">Paramuricea clavata</name>
    <name type="common">Red gorgonian</name>
    <name type="synonym">Violescent sea-whip</name>
    <dbReference type="NCBI Taxonomy" id="317549"/>
    <lineage>
        <taxon>Eukaryota</taxon>
        <taxon>Metazoa</taxon>
        <taxon>Cnidaria</taxon>
        <taxon>Anthozoa</taxon>
        <taxon>Octocorallia</taxon>
        <taxon>Malacalcyonacea</taxon>
        <taxon>Plexauridae</taxon>
        <taxon>Paramuricea</taxon>
    </lineage>
</organism>
<gene>
    <name evidence="1" type="ORF">PACLA_8A069455</name>
</gene>
<name>A0A6S7IH32_PARCT</name>
<protein>
    <submittedName>
        <fullName evidence="1">Uncharacterized protein</fullName>
    </submittedName>
</protein>
<proteinExistence type="predicted"/>
<sequence length="360" mass="41092">MDDSDSDLSSLDEAIDISEDDRFDIINYIENRFNTNIGDIDGGEGYPLWVYEFIRNESRYSSPPRVPAHIAALNEELKSHRLGLEILNLMDSDPSQHREAFGRVIEILRELLKENRTLDYFIDRFLDEKEAWYAHPSSEMNVVDNYINDRFGIRTRYIKVGKNYSEWVNKFAKYSYEHFRLRDEAMAKERDTVPNFGERQDYYERWRATIISSIGLGKYKAVLKNKGVTEKEFIDIVVGRSKKLLMLKKIYNDNMEEIRRLRDWAKKNKSPLGAAIASVTIAVLLVGVLSKVALSSGSNYTARAADKVRPDSKESPSFADVIRLAIAKALDSVSDLTLWLAGNLLAAGLGIVVVVYAINN</sequence>
<evidence type="ECO:0000313" key="1">
    <source>
        <dbReference type="EMBL" id="CAB4002518.1"/>
    </source>
</evidence>
<dbReference type="AlphaFoldDB" id="A0A6S7IH32"/>
<keyword evidence="2" id="KW-1185">Reference proteome</keyword>